<dbReference type="CDD" id="cd00303">
    <property type="entry name" value="retropepsin_like"/>
    <property type="match status" value="1"/>
</dbReference>
<dbReference type="Pfam" id="PF05380">
    <property type="entry name" value="Peptidase_A17"/>
    <property type="match status" value="1"/>
</dbReference>
<gene>
    <name evidence="3" type="primary">LOC118281469</name>
</gene>
<dbReference type="PANTHER" id="PTHR47331">
    <property type="entry name" value="PHD-TYPE DOMAIN-CONTAINING PROTEIN"/>
    <property type="match status" value="1"/>
</dbReference>
<accession>A0A9R0F0X3</accession>
<organism evidence="2 3">
    <name type="scientific">Spodoptera frugiperda</name>
    <name type="common">Fall armyworm</name>
    <dbReference type="NCBI Taxonomy" id="7108"/>
    <lineage>
        <taxon>Eukaryota</taxon>
        <taxon>Metazoa</taxon>
        <taxon>Ecdysozoa</taxon>
        <taxon>Arthropoda</taxon>
        <taxon>Hexapoda</taxon>
        <taxon>Insecta</taxon>
        <taxon>Pterygota</taxon>
        <taxon>Neoptera</taxon>
        <taxon>Endopterygota</taxon>
        <taxon>Lepidoptera</taxon>
        <taxon>Glossata</taxon>
        <taxon>Ditrysia</taxon>
        <taxon>Noctuoidea</taxon>
        <taxon>Noctuidae</taxon>
        <taxon>Amphipyrinae</taxon>
        <taxon>Spodoptera</taxon>
    </lineage>
</organism>
<dbReference type="PANTHER" id="PTHR47331:SF1">
    <property type="entry name" value="GAG-LIKE PROTEIN"/>
    <property type="match status" value="1"/>
</dbReference>
<dbReference type="PROSITE" id="PS50994">
    <property type="entry name" value="INTEGRASE"/>
    <property type="match status" value="1"/>
</dbReference>
<evidence type="ECO:0000313" key="2">
    <source>
        <dbReference type="Proteomes" id="UP000829999"/>
    </source>
</evidence>
<dbReference type="InterPro" id="IPR021109">
    <property type="entry name" value="Peptidase_aspartic_dom_sf"/>
</dbReference>
<proteinExistence type="predicted"/>
<dbReference type="Gene3D" id="2.40.70.10">
    <property type="entry name" value="Acid Proteases"/>
    <property type="match status" value="1"/>
</dbReference>
<dbReference type="GO" id="GO:0015074">
    <property type="term" value="P:DNA integration"/>
    <property type="evidence" value="ECO:0007669"/>
    <property type="project" value="InterPro"/>
</dbReference>
<evidence type="ECO:0000313" key="3">
    <source>
        <dbReference type="RefSeq" id="XP_050557655.1"/>
    </source>
</evidence>
<keyword evidence="2" id="KW-1185">Reference proteome</keyword>
<dbReference type="Proteomes" id="UP000829999">
    <property type="component" value="Chromosome 20"/>
</dbReference>
<dbReference type="Pfam" id="PF03564">
    <property type="entry name" value="DUF1759"/>
    <property type="match status" value="1"/>
</dbReference>
<dbReference type="GO" id="GO:0042575">
    <property type="term" value="C:DNA polymerase complex"/>
    <property type="evidence" value="ECO:0007669"/>
    <property type="project" value="UniProtKB-ARBA"/>
</dbReference>
<sequence length="1606" mass="182211">MLSEEPDDEGEEREQFENQYYKLVAAARRLLGARPHQSSQLPDESVASCGDGRSGGFKSNCVRLPKINLPSFHGHYQNWLEFRDTYLSLIHLRSDIDNINKLHYLRASLKGSALLIIDNLDFKAENYEAAWNLLCSRYDNKRLLVNNHVHALFNVEHIKHESCSAIRHLIDVTNKNLRALSTLDQPTQYWDTLIIHMMAEKLDSVTHREWEEHRNTLNNPPSLEIFITFLSNKADLLETLQENKSKTKIHNKNSLDTIKNHYNQPTSTKYTQNTYLQYNTNKKHNNTYKKSLTCPMCNQNHFLFSCEAFRSLSIEERRQKAKDAKVCLNCLRPGHIETRCNLVPCKYCKKKHSTLLHMHEAETTVQPSLPVSNLDSFSSSTDVLDTTTPPIVLLSTALVRVVDSKGNVHTARVLLDNGSTANFVSEFLCGKLGLSRRATSTTVTGINNNTSHSSQSCSLTIISNYDEKYRLPVDCHILPHVTKVLPSSFINIDNITLPSGISLADPSFNTPSAVDILLGADIFWSVLCNNSIDLGKNQPKLYETKLGWLVSGYVARHKSHTSPLVCNFLSEKADPDLARFWELDSVATTHALSPEEQACEQSFIKNTFRKDDGRFVVVMPLKKDPSVLGDSYQKAKCRFLSLERKFQRDPVFKNRYMEFMHEYERLGHMTENMPSSFSRSDNVNFFLPHHGVVREESSTTKLRTVFDASATTSSGLSLNDIQMVGPTVQDDLYSILVRFRQHKYVVTGDVEKMYRAIELNPSQRHLQQIIFRFNPNEPLKTYTLNTVTYGTASAPYLATKCLVSLASNALDDDVKQSIQRDFYVDDYLGGSNSLNQTISMCKGVISVLKSAQFNLRKFKSNNQTILDHISPSSNNSNQILDLSDSTTVNTCKTLGLNWICDSDILSFSINIKHPAKTITKRHILSVISQIFDPLGLVSLCVIEAKILMQKLWINKYQWDDEVSKDILDSWIVFSDTLPCLNQLKIPRWVLSDNCERYEIHVFSDASQSAYGACLYIRSVQRSGSVNVTLVTSKCKVAPIKPMTIPRLELCGALLAARLCTKVLSSLTLQVDKCHFWCDSTIVLGWLTTSPLQLKHFVRNRVHEIQESTEGHLWSYVPSKDNPADLVSRGLKADSISNSSLWWSGPTFLLKDEVLWPKMPNQKEKHDLPELISCSVVCCSTNVDPICNLIKNTSNLIYLQKTIAYLQRFIYNFRNKSNKRTGHFSVTELKTSLYLLLHKAQLEMFPEEYAILKAKKSLPNKNRLISLSPYLDSNNLIRVGGRLDNSPYSFDTKHPILLCSKHHFTKLIFHYYHLKYLHAGPQLLLANIRQSYWPLGGRILAKNIVAKCVRCCRYKAQCAQPIMGQLPSSRSELLYPFLHCSVDYAGPVMIADRKGRGCKLIKAYLAIFVCNATKACHVELVTALSSEAYIAALNRFVSRRGKPQSITSDNGTNFVGTSSELSKVLARSDLEGQLALEGIEFKFIPAYSPHFNGLAEAAVRSIKHHLKRLLHTTHFTYEEMATCLAQIEAVLNSRPLTPLSSNPLDFSALTPSHFLIGRQLNALPHSQDSDVDIGKINRLERFKRIECIRRHFWDRFSLEYVALLQQK</sequence>
<dbReference type="InterPro" id="IPR012337">
    <property type="entry name" value="RNaseH-like_sf"/>
</dbReference>
<feature type="domain" description="Integrase catalytic" evidence="1">
    <location>
        <begin position="1371"/>
        <end position="1558"/>
    </location>
</feature>
<dbReference type="Pfam" id="PF00665">
    <property type="entry name" value="rve"/>
    <property type="match status" value="1"/>
</dbReference>
<dbReference type="SUPFAM" id="SSF53098">
    <property type="entry name" value="Ribonuclease H-like"/>
    <property type="match status" value="1"/>
</dbReference>
<dbReference type="OrthoDB" id="5876180at2759"/>
<evidence type="ECO:0000259" key="1">
    <source>
        <dbReference type="PROSITE" id="PS50994"/>
    </source>
</evidence>
<reference evidence="3" key="1">
    <citation type="submission" date="2025-08" db="UniProtKB">
        <authorList>
            <consortium name="RefSeq"/>
        </authorList>
    </citation>
    <scope>IDENTIFICATION</scope>
    <source>
        <tissue evidence="3">Whole larval tissue</tissue>
    </source>
</reference>
<dbReference type="Gene3D" id="3.30.420.10">
    <property type="entry name" value="Ribonuclease H-like superfamily/Ribonuclease H"/>
    <property type="match status" value="1"/>
</dbReference>
<dbReference type="InterPro" id="IPR036397">
    <property type="entry name" value="RNaseH_sf"/>
</dbReference>
<dbReference type="InterPro" id="IPR005312">
    <property type="entry name" value="DUF1759"/>
</dbReference>
<protein>
    <submittedName>
        <fullName evidence="3">Uncharacterized protein LOC118281469 isoform X1</fullName>
    </submittedName>
</protein>
<dbReference type="CDD" id="cd01644">
    <property type="entry name" value="RT_pepA17"/>
    <property type="match status" value="1"/>
</dbReference>
<dbReference type="InterPro" id="IPR041588">
    <property type="entry name" value="Integrase_H2C2"/>
</dbReference>
<dbReference type="RefSeq" id="XP_050557655.1">
    <property type="nucleotide sequence ID" value="XM_050701698.1"/>
</dbReference>
<dbReference type="InterPro" id="IPR008042">
    <property type="entry name" value="Retrotrans_Pao"/>
</dbReference>
<dbReference type="InterPro" id="IPR043502">
    <property type="entry name" value="DNA/RNA_pol_sf"/>
</dbReference>
<dbReference type="Pfam" id="PF17921">
    <property type="entry name" value="Integrase_H2C2"/>
    <property type="match status" value="1"/>
</dbReference>
<dbReference type="GO" id="GO:0003676">
    <property type="term" value="F:nucleic acid binding"/>
    <property type="evidence" value="ECO:0007669"/>
    <property type="project" value="InterPro"/>
</dbReference>
<dbReference type="SUPFAM" id="SSF56672">
    <property type="entry name" value="DNA/RNA polymerases"/>
    <property type="match status" value="1"/>
</dbReference>
<dbReference type="InterPro" id="IPR001584">
    <property type="entry name" value="Integrase_cat-core"/>
</dbReference>
<name>A0A9R0F0X3_SPOFR</name>
<dbReference type="GO" id="GO:0071897">
    <property type="term" value="P:DNA biosynthetic process"/>
    <property type="evidence" value="ECO:0007669"/>
    <property type="project" value="UniProtKB-ARBA"/>
</dbReference>
<dbReference type="GeneID" id="118281469"/>